<feature type="region of interest" description="Disordered" evidence="1">
    <location>
        <begin position="1"/>
        <end position="79"/>
    </location>
</feature>
<feature type="compositionally biased region" description="Polar residues" evidence="1">
    <location>
        <begin position="50"/>
        <end position="73"/>
    </location>
</feature>
<evidence type="ECO:0000313" key="3">
    <source>
        <dbReference type="Proteomes" id="UP000010552"/>
    </source>
</evidence>
<dbReference type="AlphaFoldDB" id="L5KYT1"/>
<reference evidence="3" key="1">
    <citation type="journal article" date="2013" name="Science">
        <title>Comparative analysis of bat genomes provides insight into the evolution of flight and immunity.</title>
        <authorList>
            <person name="Zhang G."/>
            <person name="Cowled C."/>
            <person name="Shi Z."/>
            <person name="Huang Z."/>
            <person name="Bishop-Lilly K.A."/>
            <person name="Fang X."/>
            <person name="Wynne J.W."/>
            <person name="Xiong Z."/>
            <person name="Baker M.L."/>
            <person name="Zhao W."/>
            <person name="Tachedjian M."/>
            <person name="Zhu Y."/>
            <person name="Zhou P."/>
            <person name="Jiang X."/>
            <person name="Ng J."/>
            <person name="Yang L."/>
            <person name="Wu L."/>
            <person name="Xiao J."/>
            <person name="Feng Y."/>
            <person name="Chen Y."/>
            <person name="Sun X."/>
            <person name="Zhang Y."/>
            <person name="Marsh G.A."/>
            <person name="Crameri G."/>
            <person name="Broder C.C."/>
            <person name="Frey K.G."/>
            <person name="Wang L.F."/>
            <person name="Wang J."/>
        </authorList>
    </citation>
    <scope>NUCLEOTIDE SEQUENCE [LARGE SCALE GENOMIC DNA]</scope>
</reference>
<gene>
    <name evidence="2" type="ORF">PAL_GLEAN10017895</name>
</gene>
<evidence type="ECO:0000313" key="2">
    <source>
        <dbReference type="EMBL" id="ELK16340.1"/>
    </source>
</evidence>
<accession>L5KYT1</accession>
<proteinExistence type="predicted"/>
<dbReference type="Proteomes" id="UP000010552">
    <property type="component" value="Unassembled WGS sequence"/>
</dbReference>
<dbReference type="InParanoid" id="L5KYT1"/>
<keyword evidence="3" id="KW-1185">Reference proteome</keyword>
<name>L5KYT1_PTEAL</name>
<protein>
    <submittedName>
        <fullName evidence="2">Uncharacterized protein</fullName>
    </submittedName>
</protein>
<sequence>MSENSASPSPGRLLPQMGQGHEQPGAPGSRPRPWSPVQAPNPSCEEGQRLCSSKVSSPTHGATEQTQFLSPSNEVRWVI</sequence>
<dbReference type="EMBL" id="KB030474">
    <property type="protein sequence ID" value="ELK16340.1"/>
    <property type="molecule type" value="Genomic_DNA"/>
</dbReference>
<organism evidence="2 3">
    <name type="scientific">Pteropus alecto</name>
    <name type="common">Black flying fox</name>
    <dbReference type="NCBI Taxonomy" id="9402"/>
    <lineage>
        <taxon>Eukaryota</taxon>
        <taxon>Metazoa</taxon>
        <taxon>Chordata</taxon>
        <taxon>Craniata</taxon>
        <taxon>Vertebrata</taxon>
        <taxon>Euteleostomi</taxon>
        <taxon>Mammalia</taxon>
        <taxon>Eutheria</taxon>
        <taxon>Laurasiatheria</taxon>
        <taxon>Chiroptera</taxon>
        <taxon>Yinpterochiroptera</taxon>
        <taxon>Pteropodoidea</taxon>
        <taxon>Pteropodidae</taxon>
        <taxon>Pteropodinae</taxon>
        <taxon>Pteropus</taxon>
    </lineage>
</organism>
<evidence type="ECO:0000256" key="1">
    <source>
        <dbReference type="SAM" id="MobiDB-lite"/>
    </source>
</evidence>